<sequence length="86" mass="9641">MNHSSIHQSDRSVSTLPRSRFPSPYLPSSLDPFIVKTPVNARGSLYRSGVEILEYLAQAKISHTEPGTPVIYLAGCHFRHFDVFIV</sequence>
<dbReference type="Proteomes" id="UP001595075">
    <property type="component" value="Unassembled WGS sequence"/>
</dbReference>
<reference evidence="2 3" key="1">
    <citation type="journal article" date="2024" name="Commun. Biol.">
        <title>Comparative genomic analysis of thermophilic fungi reveals convergent evolutionary adaptations and gene losses.</title>
        <authorList>
            <person name="Steindorff A.S."/>
            <person name="Aguilar-Pontes M.V."/>
            <person name="Robinson A.J."/>
            <person name="Andreopoulos B."/>
            <person name="LaButti K."/>
            <person name="Kuo A."/>
            <person name="Mondo S."/>
            <person name="Riley R."/>
            <person name="Otillar R."/>
            <person name="Haridas S."/>
            <person name="Lipzen A."/>
            <person name="Grimwood J."/>
            <person name="Schmutz J."/>
            <person name="Clum A."/>
            <person name="Reid I.D."/>
            <person name="Moisan M.C."/>
            <person name="Butler G."/>
            <person name="Nguyen T.T.M."/>
            <person name="Dewar K."/>
            <person name="Conant G."/>
            <person name="Drula E."/>
            <person name="Henrissat B."/>
            <person name="Hansel C."/>
            <person name="Singer S."/>
            <person name="Hutchinson M.I."/>
            <person name="de Vries R.P."/>
            <person name="Natvig D.O."/>
            <person name="Powell A.J."/>
            <person name="Tsang A."/>
            <person name="Grigoriev I.V."/>
        </authorList>
    </citation>
    <scope>NUCLEOTIDE SEQUENCE [LARGE SCALE GENOMIC DNA]</scope>
    <source>
        <strain evidence="2 3">CBS 494.80</strain>
    </source>
</reference>
<evidence type="ECO:0000313" key="2">
    <source>
        <dbReference type="EMBL" id="KAL2075002.1"/>
    </source>
</evidence>
<keyword evidence="3" id="KW-1185">Reference proteome</keyword>
<accession>A0ABR4CZK3</accession>
<name>A0ABR4CZK3_9HELO</name>
<feature type="compositionally biased region" description="Polar residues" evidence="1">
    <location>
        <begin position="1"/>
        <end position="17"/>
    </location>
</feature>
<evidence type="ECO:0000313" key="3">
    <source>
        <dbReference type="Proteomes" id="UP001595075"/>
    </source>
</evidence>
<dbReference type="EMBL" id="JAZHXI010000002">
    <property type="protein sequence ID" value="KAL2075002.1"/>
    <property type="molecule type" value="Genomic_DNA"/>
</dbReference>
<proteinExistence type="predicted"/>
<organism evidence="2 3">
    <name type="scientific">Oculimacula yallundae</name>
    <dbReference type="NCBI Taxonomy" id="86028"/>
    <lineage>
        <taxon>Eukaryota</taxon>
        <taxon>Fungi</taxon>
        <taxon>Dikarya</taxon>
        <taxon>Ascomycota</taxon>
        <taxon>Pezizomycotina</taxon>
        <taxon>Leotiomycetes</taxon>
        <taxon>Helotiales</taxon>
        <taxon>Ploettnerulaceae</taxon>
        <taxon>Oculimacula</taxon>
    </lineage>
</organism>
<comment type="caution">
    <text evidence="2">The sequence shown here is derived from an EMBL/GenBank/DDBJ whole genome shotgun (WGS) entry which is preliminary data.</text>
</comment>
<evidence type="ECO:0000256" key="1">
    <source>
        <dbReference type="SAM" id="MobiDB-lite"/>
    </source>
</evidence>
<feature type="region of interest" description="Disordered" evidence="1">
    <location>
        <begin position="1"/>
        <end position="27"/>
    </location>
</feature>
<protein>
    <submittedName>
        <fullName evidence="2">Uncharacterized protein</fullName>
    </submittedName>
</protein>
<gene>
    <name evidence="2" type="ORF">VTL71DRAFT_8782</name>
</gene>